<evidence type="ECO:0000256" key="7">
    <source>
        <dbReference type="PROSITE-ProRule" id="PRU00042"/>
    </source>
</evidence>
<dbReference type="AlphaFoldDB" id="K7DZ94"/>
<dbReference type="Bgee" id="ENSMODG00000028809">
    <property type="expression patterns" value="Expressed in ovary and 13 other cell types or tissues"/>
</dbReference>
<evidence type="ECO:0000259" key="10">
    <source>
        <dbReference type="PROSITE" id="PS50805"/>
    </source>
</evidence>
<dbReference type="Gene3D" id="3.30.160.60">
    <property type="entry name" value="Classic Zinc Finger"/>
    <property type="match status" value="7"/>
</dbReference>
<dbReference type="FunFam" id="3.30.160.60:FF:001498">
    <property type="entry name" value="Zinc finger protein 404"/>
    <property type="match status" value="2"/>
</dbReference>
<dbReference type="InParanoid" id="K7DZ94"/>
<evidence type="ECO:0000256" key="3">
    <source>
        <dbReference type="ARBA" id="ARBA00022737"/>
    </source>
</evidence>
<dbReference type="InterPro" id="IPR050826">
    <property type="entry name" value="Krueppel_C2H2_ZnFinger"/>
</dbReference>
<dbReference type="Gene3D" id="6.10.140.140">
    <property type="match status" value="1"/>
</dbReference>
<sequence>MFEDVAVYFRKEEWAGLAPTQRALYKDVMLENYGNVASLVPCPKPRVISKLEQSGDLQGSLFRGHRIPRVGGKARLEKEKVKVTVKQEIPEESPAPPLGGVQSNVSDQPEFSVPCEQTARWEKQWGNPTQEREKVEERNSKYMVVKDAKTTTEETGENLRSHMSSSLSVDENIPNQEEVYKYDCDTDFKQSEESVVKCDEEGGAASPMPVSGLIQQNCLPENEQPPQDCQDYGAGLNEISDSLVHQGTHTNTQVSEPNKYKKALRNASVFNPDANIQVRPQDCQDYGAGLNEISDSLVHQGTHTNTQVSEPNKYKKALRNASVFNPDANTQVRPNNYECQQCGKTFTRKGNLIDHERIHTGERPYSCNECDKSFSRSRSLVSHQRVHMKGKLHECKDCGKTFTTNRSLVSHQRIHSGAKVYECKDCGETFTRNRNLVVHQKTHTGEKEKHECEVCGKTFTRNRNLIEHGRIHTGEKPYTCNQCGKAFVRKSYVLIHHRTHSRKKPYTCMVCGEAFMWKSGYSRHQLTHTKEELEEVNE</sequence>
<reference evidence="11" key="2">
    <citation type="submission" date="2025-08" db="UniProtKB">
        <authorList>
            <consortium name="Ensembl"/>
        </authorList>
    </citation>
    <scope>IDENTIFICATION</scope>
</reference>
<feature type="domain" description="C2H2-type" evidence="9">
    <location>
        <begin position="337"/>
        <end position="364"/>
    </location>
</feature>
<feature type="domain" description="C2H2-type" evidence="9">
    <location>
        <begin position="421"/>
        <end position="448"/>
    </location>
</feature>
<dbReference type="Pfam" id="PF00096">
    <property type="entry name" value="zf-C2H2"/>
    <property type="match status" value="6"/>
</dbReference>
<keyword evidence="4 7" id="KW-0863">Zinc-finger</keyword>
<feature type="region of interest" description="Disordered" evidence="8">
    <location>
        <begin position="150"/>
        <end position="169"/>
    </location>
</feature>
<dbReference type="FunFam" id="3.30.160.60:FF:000038">
    <property type="entry name" value="Zinc finger protein 624"/>
    <property type="match status" value="1"/>
</dbReference>
<feature type="domain" description="C2H2-type" evidence="9">
    <location>
        <begin position="365"/>
        <end position="392"/>
    </location>
</feature>
<dbReference type="CDD" id="cd07765">
    <property type="entry name" value="KRAB_A-box"/>
    <property type="match status" value="1"/>
</dbReference>
<dbReference type="GeneTree" id="ENSGT00950000182890"/>
<dbReference type="PROSITE" id="PS00028">
    <property type="entry name" value="ZINC_FINGER_C2H2_1"/>
    <property type="match status" value="7"/>
</dbReference>
<dbReference type="GO" id="GO:0000978">
    <property type="term" value="F:RNA polymerase II cis-regulatory region sequence-specific DNA binding"/>
    <property type="evidence" value="ECO:0000318"/>
    <property type="project" value="GO_Central"/>
</dbReference>
<dbReference type="Pfam" id="PF01352">
    <property type="entry name" value="KRAB"/>
    <property type="match status" value="1"/>
</dbReference>
<keyword evidence="2" id="KW-0479">Metal-binding</keyword>
<reference evidence="11" key="3">
    <citation type="submission" date="2025-09" db="UniProtKB">
        <authorList>
            <consortium name="Ensembl"/>
        </authorList>
    </citation>
    <scope>IDENTIFICATION</scope>
</reference>
<keyword evidence="6" id="KW-0539">Nucleus</keyword>
<dbReference type="GO" id="GO:0006357">
    <property type="term" value="P:regulation of transcription by RNA polymerase II"/>
    <property type="evidence" value="ECO:0000318"/>
    <property type="project" value="GO_Central"/>
</dbReference>
<feature type="region of interest" description="Disordered" evidence="8">
    <location>
        <begin position="88"/>
        <end position="109"/>
    </location>
</feature>
<feature type="compositionally biased region" description="Basic and acidic residues" evidence="8">
    <location>
        <begin position="150"/>
        <end position="160"/>
    </location>
</feature>
<dbReference type="Proteomes" id="UP000002280">
    <property type="component" value="Chromosome 6"/>
</dbReference>
<dbReference type="InterPro" id="IPR036051">
    <property type="entry name" value="KRAB_dom_sf"/>
</dbReference>
<evidence type="ECO:0000256" key="2">
    <source>
        <dbReference type="ARBA" id="ARBA00022723"/>
    </source>
</evidence>
<evidence type="ECO:0000256" key="4">
    <source>
        <dbReference type="ARBA" id="ARBA00022771"/>
    </source>
</evidence>
<evidence type="ECO:0000313" key="11">
    <source>
        <dbReference type="Ensembl" id="ENSMODP00000038845.2"/>
    </source>
</evidence>
<feature type="domain" description="C2H2-type" evidence="9">
    <location>
        <begin position="450"/>
        <end position="477"/>
    </location>
</feature>
<dbReference type="STRING" id="13616.ENSMODP00000038845"/>
<dbReference type="eggNOG" id="KOG1721">
    <property type="taxonomic scope" value="Eukaryota"/>
</dbReference>
<dbReference type="GO" id="GO:0005634">
    <property type="term" value="C:nucleus"/>
    <property type="evidence" value="ECO:0007669"/>
    <property type="project" value="UniProtKB-SubCell"/>
</dbReference>
<dbReference type="GO" id="GO:0008270">
    <property type="term" value="F:zinc ion binding"/>
    <property type="evidence" value="ECO:0007669"/>
    <property type="project" value="UniProtKB-KW"/>
</dbReference>
<organism evidence="11 12">
    <name type="scientific">Monodelphis domestica</name>
    <name type="common">Gray short-tailed opossum</name>
    <dbReference type="NCBI Taxonomy" id="13616"/>
    <lineage>
        <taxon>Eukaryota</taxon>
        <taxon>Metazoa</taxon>
        <taxon>Chordata</taxon>
        <taxon>Craniata</taxon>
        <taxon>Vertebrata</taxon>
        <taxon>Euteleostomi</taxon>
        <taxon>Mammalia</taxon>
        <taxon>Metatheria</taxon>
        <taxon>Didelphimorphia</taxon>
        <taxon>Didelphidae</taxon>
        <taxon>Monodelphis</taxon>
    </lineage>
</organism>
<feature type="domain" description="C2H2-type" evidence="9">
    <location>
        <begin position="393"/>
        <end position="420"/>
    </location>
</feature>
<evidence type="ECO:0000256" key="5">
    <source>
        <dbReference type="ARBA" id="ARBA00022833"/>
    </source>
</evidence>
<dbReference type="InterPro" id="IPR001909">
    <property type="entry name" value="KRAB"/>
</dbReference>
<dbReference type="PROSITE" id="PS50157">
    <property type="entry name" value="ZINC_FINGER_C2H2_2"/>
    <property type="match status" value="7"/>
</dbReference>
<keyword evidence="12" id="KW-1185">Reference proteome</keyword>
<evidence type="ECO:0000259" key="9">
    <source>
        <dbReference type="PROSITE" id="PS50157"/>
    </source>
</evidence>
<dbReference type="Ensembl" id="ENSMODT00000041952.2">
    <property type="protein sequence ID" value="ENSMODP00000038845.2"/>
    <property type="gene ID" value="ENSMODG00000028809.2"/>
</dbReference>
<feature type="domain" description="C2H2-type" evidence="9">
    <location>
        <begin position="506"/>
        <end position="533"/>
    </location>
</feature>
<evidence type="ECO:0000256" key="1">
    <source>
        <dbReference type="ARBA" id="ARBA00004123"/>
    </source>
</evidence>
<feature type="domain" description="KRAB" evidence="10">
    <location>
        <begin position="1"/>
        <end position="70"/>
    </location>
</feature>
<dbReference type="OMA" id="GTHTNTQ"/>
<protein>
    <submittedName>
        <fullName evidence="11">Uncharacterized protein</fullName>
    </submittedName>
</protein>
<keyword evidence="3" id="KW-0677">Repeat</keyword>
<dbReference type="InterPro" id="IPR013087">
    <property type="entry name" value="Znf_C2H2_type"/>
</dbReference>
<dbReference type="InterPro" id="IPR036236">
    <property type="entry name" value="Znf_C2H2_sf"/>
</dbReference>
<dbReference type="SUPFAM" id="SSF57667">
    <property type="entry name" value="beta-beta-alpha zinc fingers"/>
    <property type="match status" value="4"/>
</dbReference>
<evidence type="ECO:0000256" key="8">
    <source>
        <dbReference type="SAM" id="MobiDB-lite"/>
    </source>
</evidence>
<dbReference type="SMART" id="SM00349">
    <property type="entry name" value="KRAB"/>
    <property type="match status" value="1"/>
</dbReference>
<dbReference type="FunFam" id="3.30.160.60:FF:000218">
    <property type="entry name" value="Zinc finger protein 10"/>
    <property type="match status" value="1"/>
</dbReference>
<evidence type="ECO:0000256" key="6">
    <source>
        <dbReference type="ARBA" id="ARBA00023242"/>
    </source>
</evidence>
<dbReference type="FunFam" id="3.30.160.60:FF:000490">
    <property type="entry name" value="Zinc finger protein 605"/>
    <property type="match status" value="1"/>
</dbReference>
<evidence type="ECO:0000313" key="12">
    <source>
        <dbReference type="Proteomes" id="UP000002280"/>
    </source>
</evidence>
<dbReference type="PANTHER" id="PTHR24377">
    <property type="entry name" value="IP01015P-RELATED"/>
    <property type="match status" value="1"/>
</dbReference>
<dbReference type="SMART" id="SM00355">
    <property type="entry name" value="ZnF_C2H2"/>
    <property type="match status" value="7"/>
</dbReference>
<dbReference type="PROSITE" id="PS50805">
    <property type="entry name" value="KRAB"/>
    <property type="match status" value="1"/>
</dbReference>
<comment type="subcellular location">
    <subcellularLocation>
        <location evidence="1">Nucleus</location>
    </subcellularLocation>
</comment>
<dbReference type="SUPFAM" id="SSF109640">
    <property type="entry name" value="KRAB domain (Kruppel-associated box)"/>
    <property type="match status" value="1"/>
</dbReference>
<name>K7DZ94_MONDO</name>
<dbReference type="GO" id="GO:0000981">
    <property type="term" value="F:DNA-binding transcription factor activity, RNA polymerase II-specific"/>
    <property type="evidence" value="ECO:0000318"/>
    <property type="project" value="GO_Central"/>
</dbReference>
<dbReference type="HOGENOM" id="CLU_667219_0_0_1"/>
<reference evidence="11 12" key="1">
    <citation type="journal article" date="2007" name="Nature">
        <title>Genome of the marsupial Monodelphis domestica reveals innovation in non-coding sequences.</title>
        <authorList>
            <person name="Mikkelsen T.S."/>
            <person name="Wakefield M.J."/>
            <person name="Aken B."/>
            <person name="Amemiya C.T."/>
            <person name="Chang J.L."/>
            <person name="Duke S."/>
            <person name="Garber M."/>
            <person name="Gentles A.J."/>
            <person name="Goodstadt L."/>
            <person name="Heger A."/>
            <person name="Jurka J."/>
            <person name="Kamal M."/>
            <person name="Mauceli E."/>
            <person name="Searle S.M."/>
            <person name="Sharpe T."/>
            <person name="Baker M.L."/>
            <person name="Batzer M.A."/>
            <person name="Benos P.V."/>
            <person name="Belov K."/>
            <person name="Clamp M."/>
            <person name="Cook A."/>
            <person name="Cuff J."/>
            <person name="Das R."/>
            <person name="Davidow L."/>
            <person name="Deakin J.E."/>
            <person name="Fazzari M.J."/>
            <person name="Glass J.L."/>
            <person name="Grabherr M."/>
            <person name="Greally J.M."/>
            <person name="Gu W."/>
            <person name="Hore T.A."/>
            <person name="Huttley G.A."/>
            <person name="Kleber M."/>
            <person name="Jirtle R.L."/>
            <person name="Koina E."/>
            <person name="Lee J.T."/>
            <person name="Mahony S."/>
            <person name="Marra M.A."/>
            <person name="Miller R.D."/>
            <person name="Nicholls R.D."/>
            <person name="Oda M."/>
            <person name="Papenfuss A.T."/>
            <person name="Parra Z.E."/>
            <person name="Pollock D.D."/>
            <person name="Ray D.A."/>
            <person name="Schein J.E."/>
            <person name="Speed T.P."/>
            <person name="Thompson K."/>
            <person name="VandeBerg J.L."/>
            <person name="Wade C.M."/>
            <person name="Walker J.A."/>
            <person name="Waters P.D."/>
            <person name="Webber C."/>
            <person name="Weidman J.R."/>
            <person name="Xie X."/>
            <person name="Zody M.C."/>
            <person name="Baldwin J."/>
            <person name="Abdouelleil A."/>
            <person name="Abdulkadir J."/>
            <person name="Abebe A."/>
            <person name="Abera B."/>
            <person name="Abreu J."/>
            <person name="Acer S.C."/>
            <person name="Aftuck L."/>
            <person name="Alexander A."/>
            <person name="An P."/>
            <person name="Anderson E."/>
            <person name="Anderson S."/>
            <person name="Arachi H."/>
            <person name="Azer M."/>
            <person name="Bachantsang P."/>
            <person name="Barry A."/>
            <person name="Bayul T."/>
            <person name="Berlin A."/>
            <person name="Bessette D."/>
            <person name="Bloom T."/>
            <person name="Bloom T."/>
            <person name="Boguslavskiy L."/>
            <person name="Bonnet C."/>
            <person name="Boukhgalter B."/>
            <person name="Bourzgui I."/>
            <person name="Brown A."/>
            <person name="Cahill P."/>
            <person name="Channer S."/>
            <person name="Cheshatsang Y."/>
            <person name="Chuda L."/>
            <person name="Citroen M."/>
            <person name="Collymore A."/>
            <person name="Cooke P."/>
            <person name="Costello M."/>
            <person name="D'Aco K."/>
            <person name="Daza R."/>
            <person name="De Haan G."/>
            <person name="DeGray S."/>
            <person name="DeMaso C."/>
            <person name="Dhargay N."/>
            <person name="Dooley K."/>
            <person name="Dooley E."/>
            <person name="Doricent M."/>
            <person name="Dorje P."/>
            <person name="Dorjee K."/>
            <person name="Dupes A."/>
            <person name="Elong R."/>
            <person name="Falk J."/>
            <person name="Farina A."/>
            <person name="Faro S."/>
            <person name="Ferguson D."/>
            <person name="Fisher S."/>
            <person name="Foley C.D."/>
            <person name="Franke A."/>
            <person name="Friedrich D."/>
            <person name="Gadbois L."/>
            <person name="Gearin G."/>
            <person name="Gearin C.R."/>
            <person name="Giannoukos G."/>
            <person name="Goode T."/>
            <person name="Graham J."/>
            <person name="Grandbois E."/>
            <person name="Grewal S."/>
            <person name="Gyaltsen K."/>
            <person name="Hafez N."/>
            <person name="Hagos B."/>
            <person name="Hall J."/>
            <person name="Henson C."/>
            <person name="Hollinger A."/>
            <person name="Honan T."/>
            <person name="Huard M.D."/>
            <person name="Hughes L."/>
            <person name="Hurhula B."/>
            <person name="Husby M.E."/>
            <person name="Kamat A."/>
            <person name="Kanga B."/>
            <person name="Kashin S."/>
            <person name="Khazanovich D."/>
            <person name="Kisner P."/>
            <person name="Lance K."/>
            <person name="Lara M."/>
            <person name="Lee W."/>
            <person name="Lennon N."/>
            <person name="Letendre F."/>
            <person name="LeVine R."/>
            <person name="Lipovsky A."/>
            <person name="Liu X."/>
            <person name="Liu J."/>
            <person name="Liu S."/>
            <person name="Lokyitsang T."/>
            <person name="Lokyitsang Y."/>
            <person name="Lubonja R."/>
            <person name="Lui A."/>
            <person name="MacDonald P."/>
            <person name="Magnisalis V."/>
            <person name="Maru K."/>
            <person name="Matthews C."/>
            <person name="McCusker W."/>
            <person name="McDonough S."/>
            <person name="Mehta T."/>
            <person name="Meldrim J."/>
            <person name="Meneus L."/>
            <person name="Mihai O."/>
            <person name="Mihalev A."/>
            <person name="Mihova T."/>
            <person name="Mittelman R."/>
            <person name="Mlenga V."/>
            <person name="Montmayeur A."/>
            <person name="Mulrain L."/>
            <person name="Navidi A."/>
            <person name="Naylor J."/>
            <person name="Negash T."/>
            <person name="Nguyen T."/>
            <person name="Nguyen N."/>
            <person name="Nicol R."/>
            <person name="Norbu C."/>
            <person name="Norbu N."/>
            <person name="Novod N."/>
            <person name="O'Neill B."/>
            <person name="Osman S."/>
            <person name="Markiewicz E."/>
            <person name="Oyono O.L."/>
            <person name="Patti C."/>
            <person name="Phunkhang P."/>
            <person name="Pierre F."/>
            <person name="Priest M."/>
            <person name="Raghuraman S."/>
            <person name="Rege F."/>
            <person name="Reyes R."/>
            <person name="Rise C."/>
            <person name="Rogov P."/>
            <person name="Ross K."/>
            <person name="Ryan E."/>
            <person name="Settipalli S."/>
            <person name="Shea T."/>
            <person name="Sherpa N."/>
            <person name="Shi L."/>
            <person name="Shih D."/>
            <person name="Sparrow T."/>
            <person name="Spaulding J."/>
            <person name="Stalker J."/>
            <person name="Stange-Thomann N."/>
            <person name="Stavropoulos S."/>
            <person name="Stone C."/>
            <person name="Strader C."/>
            <person name="Tesfaye S."/>
            <person name="Thomson T."/>
            <person name="Thoulutsang Y."/>
            <person name="Thoulutsang D."/>
            <person name="Topham K."/>
            <person name="Topping I."/>
            <person name="Tsamla T."/>
            <person name="Vassiliev H."/>
            <person name="Vo A."/>
            <person name="Wangchuk T."/>
            <person name="Wangdi T."/>
            <person name="Weiand M."/>
            <person name="Wilkinson J."/>
            <person name="Wilson A."/>
            <person name="Yadav S."/>
            <person name="Young G."/>
            <person name="Yu Q."/>
            <person name="Zembek L."/>
            <person name="Zhong D."/>
            <person name="Zimmer A."/>
            <person name="Zwirko Z."/>
            <person name="Jaffe D.B."/>
            <person name="Alvarez P."/>
            <person name="Brockman W."/>
            <person name="Butler J."/>
            <person name="Chin C."/>
            <person name="Gnerre S."/>
            <person name="MacCallum I."/>
            <person name="Graves J.A."/>
            <person name="Ponting C.P."/>
            <person name="Breen M."/>
            <person name="Samollow P.B."/>
            <person name="Lander E.S."/>
            <person name="Lindblad-Toh K."/>
        </authorList>
    </citation>
    <scope>NUCLEOTIDE SEQUENCE [LARGE SCALE GENOMIC DNA]</scope>
</reference>
<proteinExistence type="predicted"/>
<accession>K7DZ94</accession>
<keyword evidence="5" id="KW-0862">Zinc</keyword>
<feature type="domain" description="C2H2-type" evidence="9">
    <location>
        <begin position="478"/>
        <end position="505"/>
    </location>
</feature>
<dbReference type="FunFam" id="3.30.160.60:FF:001351">
    <property type="entry name" value="zinc finger protein 197 isoform X1"/>
    <property type="match status" value="2"/>
</dbReference>